<organism evidence="2 3">
    <name type="scientific">Mycolicibacterium mucogenicum</name>
    <name type="common">Mycobacterium mucogenicum</name>
    <dbReference type="NCBI Taxonomy" id="56689"/>
    <lineage>
        <taxon>Bacteria</taxon>
        <taxon>Bacillati</taxon>
        <taxon>Actinomycetota</taxon>
        <taxon>Actinomycetes</taxon>
        <taxon>Mycobacteriales</taxon>
        <taxon>Mycobacteriaceae</taxon>
        <taxon>Mycolicibacterium</taxon>
    </lineage>
</organism>
<dbReference type="AlphaFoldDB" id="A0A1A3GY19"/>
<feature type="domain" description="DUF6378" evidence="1">
    <location>
        <begin position="5"/>
        <end position="87"/>
    </location>
</feature>
<sequence length="182" mass="19956">MTETVLDEAARLIDGDRLGQYGKASESFERIGDLWSAYLGACLTPFDVANMMILLKVSRAKSGLDRGDVHRDSYVDIAGYAALAEQIKAEIDELHAAAGVVPLADWEKALLGPRVMEALTFDHFSGGTAWADADGDRLDLVSDRCIRRTYSGEPGDYTESDEESWVIRALTEYGPYTEVLDG</sequence>
<protein>
    <recommendedName>
        <fullName evidence="1">DUF6378 domain-containing protein</fullName>
    </recommendedName>
</protein>
<name>A0A1A3GY19_MYCMU</name>
<evidence type="ECO:0000313" key="3">
    <source>
        <dbReference type="Proteomes" id="UP000093898"/>
    </source>
</evidence>
<proteinExistence type="predicted"/>
<dbReference type="Proteomes" id="UP000093898">
    <property type="component" value="Unassembled WGS sequence"/>
</dbReference>
<accession>A0A1A3GY19</accession>
<dbReference type="Pfam" id="PF19905">
    <property type="entry name" value="DUF6378"/>
    <property type="match status" value="1"/>
</dbReference>
<evidence type="ECO:0000259" key="1">
    <source>
        <dbReference type="Pfam" id="PF19905"/>
    </source>
</evidence>
<dbReference type="InterPro" id="IPR045958">
    <property type="entry name" value="DUF6378"/>
</dbReference>
<dbReference type="EMBL" id="LZLC01000160">
    <property type="protein sequence ID" value="OBJ40273.1"/>
    <property type="molecule type" value="Genomic_DNA"/>
</dbReference>
<dbReference type="OrthoDB" id="2376767at2"/>
<comment type="caution">
    <text evidence="2">The sequence shown here is derived from an EMBL/GenBank/DDBJ whole genome shotgun (WGS) entry which is preliminary data.</text>
</comment>
<reference evidence="2 3" key="1">
    <citation type="submission" date="2016-06" db="EMBL/GenBank/DDBJ databases">
        <authorList>
            <person name="Kjaerup R.B."/>
            <person name="Dalgaard T.S."/>
            <person name="Juul-Madsen H.R."/>
        </authorList>
    </citation>
    <scope>NUCLEOTIDE SEQUENCE [LARGE SCALE GENOMIC DNA]</scope>
    <source>
        <strain evidence="2 3">1127319.6</strain>
    </source>
</reference>
<dbReference type="RefSeq" id="WP_064982436.1">
    <property type="nucleotide sequence ID" value="NZ_LZLC01000160.1"/>
</dbReference>
<evidence type="ECO:0000313" key="2">
    <source>
        <dbReference type="EMBL" id="OBJ40273.1"/>
    </source>
</evidence>
<gene>
    <name evidence="2" type="ORF">A5630_25315</name>
</gene>